<dbReference type="EMBL" id="KX397373">
    <property type="protein sequence ID" value="ANZ50543.1"/>
    <property type="molecule type" value="Genomic_DNA"/>
</dbReference>
<name>A0A1B2IH29_9CAUD</name>
<sequence>MNLDTLMKNFGARNISEVMKHPSYKFVSQHGDKGATLALYYFRIIDTPERMQGFFVDVKSGAILFPMGYQPQYKVDDPYVYEDILCETSRYYIEHCRLDEDILEALTQGDRHKLAKLEPTLYALYDLANRVYSKAFSVQMRAMKYKEVLQFERIPMAILGRQRHVWVEREIRFYSRRKQIIYRIELGGTKAHPQTIQLVRKFTLERIPTLTEFVMLPENLPFMELYYARDNSEE</sequence>
<accession>A0A1B2IH29</accession>
<dbReference type="Proteomes" id="UP000221949">
    <property type="component" value="Segment"/>
</dbReference>
<organism evidence="1 2">
    <name type="scientific">Erwinia phage vB_EamM_Stratton</name>
    <dbReference type="NCBI Taxonomy" id="1883378"/>
    <lineage>
        <taxon>Viruses</taxon>
        <taxon>Duplodnaviria</taxon>
        <taxon>Heunggongvirae</taxon>
        <taxon>Uroviricota</taxon>
        <taxon>Caudoviricetes</taxon>
        <taxon>Chimalliviridae</taxon>
        <taxon>Erskinevirus</taxon>
        <taxon>Erskinevirus EaH2</taxon>
    </lineage>
</organism>
<protein>
    <submittedName>
        <fullName evidence="1">Uncharacterized protein</fullName>
    </submittedName>
</protein>
<reference evidence="2" key="1">
    <citation type="submission" date="2016-06" db="EMBL/GenBank/DDBJ databases">
        <authorList>
            <person name="Berg J.A."/>
            <person name="Stratton M.L."/>
            <person name="Esplin I.D."/>
            <person name="Jensen G.L."/>
            <person name="Merrill B.D."/>
            <person name="Breakwell D.P."/>
            <person name="Hope S."/>
            <person name="Grose J.H."/>
        </authorList>
    </citation>
    <scope>NUCLEOTIDE SEQUENCE [LARGE SCALE GENOMIC DNA]</scope>
</reference>
<evidence type="ECO:0000313" key="1">
    <source>
        <dbReference type="EMBL" id="ANZ50543.1"/>
    </source>
</evidence>
<gene>
    <name evidence="1" type="ORF">STRATTON_118</name>
</gene>
<evidence type="ECO:0000313" key="2">
    <source>
        <dbReference type="Proteomes" id="UP000221949"/>
    </source>
</evidence>
<proteinExistence type="predicted"/>